<evidence type="ECO:0000313" key="2">
    <source>
        <dbReference type="EMBL" id="RNE96792.1"/>
    </source>
</evidence>
<feature type="non-terminal residue" evidence="2">
    <location>
        <position position="165"/>
    </location>
</feature>
<dbReference type="GeneID" id="40323271"/>
<name>A0A3R7JTY3_9TRYP</name>
<protein>
    <submittedName>
        <fullName evidence="2">Uncharacterized protein</fullName>
    </submittedName>
</protein>
<sequence>MRRRYKSPKFLPTHPLKPAIPITQEGQAEGLFFPKNMMGVGMTTYEEDYVKHSFSPQAKTTPVPQSNISAKPREGWKTTTYREMSRTLIQAIRRHEVGRTPPSKPCERRPDTSTVAYSSEYRDVFTKKPLVLEPCVKPVAIVNNIPFRGTSTMKSDYKFIKLFPH</sequence>
<reference evidence="2 3" key="1">
    <citation type="journal article" date="2018" name="BMC Genomics">
        <title>Genomic comparison of Trypanosoma conorhini and Trypanosoma rangeli to Trypanosoma cruzi strains of high and low virulence.</title>
        <authorList>
            <person name="Bradwell K.R."/>
            <person name="Koparde V.N."/>
            <person name="Matveyev A.V."/>
            <person name="Serrano M.G."/>
            <person name="Alves J.M."/>
            <person name="Parikh H."/>
            <person name="Huang B."/>
            <person name="Lee V."/>
            <person name="Espinosa-Alvarez O."/>
            <person name="Ortiz P.A."/>
            <person name="Costa-Martins A.G."/>
            <person name="Teixeira M.M."/>
            <person name="Buck G.A."/>
        </authorList>
    </citation>
    <scope>NUCLEOTIDE SEQUENCE [LARGE SCALE GENOMIC DNA]</scope>
    <source>
        <strain evidence="2 3">025E</strain>
    </source>
</reference>
<dbReference type="Proteomes" id="UP000284403">
    <property type="component" value="Unassembled WGS sequence"/>
</dbReference>
<feature type="region of interest" description="Disordered" evidence="1">
    <location>
        <begin position="56"/>
        <end position="79"/>
    </location>
</feature>
<organism evidence="2 3">
    <name type="scientific">Trypanosoma conorhini</name>
    <dbReference type="NCBI Taxonomy" id="83891"/>
    <lineage>
        <taxon>Eukaryota</taxon>
        <taxon>Discoba</taxon>
        <taxon>Euglenozoa</taxon>
        <taxon>Kinetoplastea</taxon>
        <taxon>Metakinetoplastina</taxon>
        <taxon>Trypanosomatida</taxon>
        <taxon>Trypanosomatidae</taxon>
        <taxon>Trypanosoma</taxon>
    </lineage>
</organism>
<comment type="caution">
    <text evidence="2">The sequence shown here is derived from an EMBL/GenBank/DDBJ whole genome shotgun (WGS) entry which is preliminary data.</text>
</comment>
<proteinExistence type="predicted"/>
<dbReference type="AlphaFoldDB" id="A0A3R7JTY3"/>
<dbReference type="RefSeq" id="XP_029223435.1">
    <property type="nucleotide sequence ID" value="XM_029376471.1"/>
</dbReference>
<gene>
    <name evidence="2" type="ORF">Tco025E_09660</name>
</gene>
<accession>A0A3R7JTY3</accession>
<evidence type="ECO:0000313" key="3">
    <source>
        <dbReference type="Proteomes" id="UP000284403"/>
    </source>
</evidence>
<keyword evidence="3" id="KW-1185">Reference proteome</keyword>
<dbReference type="OrthoDB" id="365640at2759"/>
<feature type="compositionally biased region" description="Polar residues" evidence="1">
    <location>
        <begin position="56"/>
        <end position="69"/>
    </location>
</feature>
<evidence type="ECO:0000256" key="1">
    <source>
        <dbReference type="SAM" id="MobiDB-lite"/>
    </source>
</evidence>
<dbReference type="EMBL" id="MKKU01001215">
    <property type="protein sequence ID" value="RNE96792.1"/>
    <property type="molecule type" value="Genomic_DNA"/>
</dbReference>